<organism evidence="2 3">
    <name type="scientific">Nocardia transvalensis</name>
    <dbReference type="NCBI Taxonomy" id="37333"/>
    <lineage>
        <taxon>Bacteria</taxon>
        <taxon>Bacillati</taxon>
        <taxon>Actinomycetota</taxon>
        <taxon>Actinomycetes</taxon>
        <taxon>Mycobacteriales</taxon>
        <taxon>Nocardiaceae</taxon>
        <taxon>Nocardia</taxon>
    </lineage>
</organism>
<accession>A0A7W9PDX3</accession>
<evidence type="ECO:0000313" key="3">
    <source>
        <dbReference type="Proteomes" id="UP000540412"/>
    </source>
</evidence>
<dbReference type="EMBL" id="JACHIT010000001">
    <property type="protein sequence ID" value="MBB5913859.1"/>
    <property type="molecule type" value="Genomic_DNA"/>
</dbReference>
<evidence type="ECO:0000256" key="1">
    <source>
        <dbReference type="SAM" id="MobiDB-lite"/>
    </source>
</evidence>
<evidence type="ECO:0000313" key="2">
    <source>
        <dbReference type="EMBL" id="MBB5913859.1"/>
    </source>
</evidence>
<feature type="region of interest" description="Disordered" evidence="1">
    <location>
        <begin position="1"/>
        <end position="63"/>
    </location>
</feature>
<gene>
    <name evidence="2" type="ORF">BJY24_002726</name>
</gene>
<keyword evidence="3" id="KW-1185">Reference proteome</keyword>
<dbReference type="RefSeq" id="WP_040744143.1">
    <property type="nucleotide sequence ID" value="NZ_JACHIT010000001.1"/>
</dbReference>
<protein>
    <submittedName>
        <fullName evidence="2">Uncharacterized protein</fullName>
    </submittedName>
</protein>
<sequence length="110" mass="11923">MTAPESGRAVVRPLPPRGRTTPRHAARRSAGPARHTVAPGRHVPRPVAMATGPGRHAAPVRRKGIRHRPAHAGLDAYDRLLLWFAGWLLSIRIALVGENPIDEMPTGPHP</sequence>
<reference evidence="2 3" key="1">
    <citation type="submission" date="2020-08" db="EMBL/GenBank/DDBJ databases">
        <title>Sequencing the genomes of 1000 actinobacteria strains.</title>
        <authorList>
            <person name="Klenk H.-P."/>
        </authorList>
    </citation>
    <scope>NUCLEOTIDE SEQUENCE [LARGE SCALE GENOMIC DNA]</scope>
    <source>
        <strain evidence="2 3">DSM 43582</strain>
    </source>
</reference>
<name>A0A7W9PDX3_9NOCA</name>
<dbReference type="Proteomes" id="UP000540412">
    <property type="component" value="Unassembled WGS sequence"/>
</dbReference>
<dbReference type="AlphaFoldDB" id="A0A7W9PDX3"/>
<comment type="caution">
    <text evidence="2">The sequence shown here is derived from an EMBL/GenBank/DDBJ whole genome shotgun (WGS) entry which is preliminary data.</text>
</comment>
<proteinExistence type="predicted"/>